<evidence type="ECO:0000256" key="4">
    <source>
        <dbReference type="ARBA" id="ARBA00022771"/>
    </source>
</evidence>
<accession>A0AAP0G3X8</accession>
<evidence type="ECO:0000256" key="1">
    <source>
        <dbReference type="ARBA" id="ARBA00004370"/>
    </source>
</evidence>
<keyword evidence="6 9" id="KW-1133">Transmembrane helix</keyword>
<protein>
    <submittedName>
        <fullName evidence="11">RING-H2 finger protein ATL66</fullName>
    </submittedName>
</protein>
<dbReference type="SUPFAM" id="SSF57850">
    <property type="entry name" value="RING/U-box"/>
    <property type="match status" value="1"/>
</dbReference>
<dbReference type="Pfam" id="PF13639">
    <property type="entry name" value="zf-RING_2"/>
    <property type="match status" value="1"/>
</dbReference>
<dbReference type="Proteomes" id="UP001418222">
    <property type="component" value="Unassembled WGS sequence"/>
</dbReference>
<evidence type="ECO:0000313" key="12">
    <source>
        <dbReference type="Proteomes" id="UP001418222"/>
    </source>
</evidence>
<keyword evidence="7 9" id="KW-0472">Membrane</keyword>
<evidence type="ECO:0000256" key="7">
    <source>
        <dbReference type="ARBA" id="ARBA00023136"/>
    </source>
</evidence>
<dbReference type="EMBL" id="JBBWWQ010000011">
    <property type="protein sequence ID" value="KAK8935988.1"/>
    <property type="molecule type" value="Genomic_DNA"/>
</dbReference>
<reference evidence="11 12" key="1">
    <citation type="journal article" date="2022" name="Nat. Plants">
        <title>Genomes of leafy and leafless Platanthera orchids illuminate the evolution of mycoheterotrophy.</title>
        <authorList>
            <person name="Li M.H."/>
            <person name="Liu K.W."/>
            <person name="Li Z."/>
            <person name="Lu H.C."/>
            <person name="Ye Q.L."/>
            <person name="Zhang D."/>
            <person name="Wang J.Y."/>
            <person name="Li Y.F."/>
            <person name="Zhong Z.M."/>
            <person name="Liu X."/>
            <person name="Yu X."/>
            <person name="Liu D.K."/>
            <person name="Tu X.D."/>
            <person name="Liu B."/>
            <person name="Hao Y."/>
            <person name="Liao X.Y."/>
            <person name="Jiang Y.T."/>
            <person name="Sun W.H."/>
            <person name="Chen J."/>
            <person name="Chen Y.Q."/>
            <person name="Ai Y."/>
            <person name="Zhai J.W."/>
            <person name="Wu S.S."/>
            <person name="Zhou Z."/>
            <person name="Hsiao Y.Y."/>
            <person name="Wu W.L."/>
            <person name="Chen Y.Y."/>
            <person name="Lin Y.F."/>
            <person name="Hsu J.L."/>
            <person name="Li C.Y."/>
            <person name="Wang Z.W."/>
            <person name="Zhao X."/>
            <person name="Zhong W.Y."/>
            <person name="Ma X.K."/>
            <person name="Ma L."/>
            <person name="Huang J."/>
            <person name="Chen G.Z."/>
            <person name="Huang M.Z."/>
            <person name="Huang L."/>
            <person name="Peng D.H."/>
            <person name="Luo Y.B."/>
            <person name="Zou S.Q."/>
            <person name="Chen S.P."/>
            <person name="Lan S."/>
            <person name="Tsai W.C."/>
            <person name="Van de Peer Y."/>
            <person name="Liu Z.J."/>
        </authorList>
    </citation>
    <scope>NUCLEOTIDE SEQUENCE [LARGE SCALE GENOMIC DNA]</scope>
    <source>
        <strain evidence="11">Lor287</strain>
    </source>
</reference>
<feature type="domain" description="RING-type" evidence="10">
    <location>
        <begin position="91"/>
        <end position="133"/>
    </location>
</feature>
<dbReference type="InterPro" id="IPR013083">
    <property type="entry name" value="Znf_RING/FYVE/PHD"/>
</dbReference>
<keyword evidence="12" id="KW-1185">Reference proteome</keyword>
<name>A0AAP0G3X8_9ASPA</name>
<keyword evidence="5" id="KW-0862">Zinc</keyword>
<feature type="transmembrane region" description="Helical" evidence="9">
    <location>
        <begin position="27"/>
        <end position="48"/>
    </location>
</feature>
<gene>
    <name evidence="11" type="primary">ATL66</name>
    <name evidence="11" type="ORF">KSP39_PZI013821</name>
</gene>
<dbReference type="GO" id="GO:0008270">
    <property type="term" value="F:zinc ion binding"/>
    <property type="evidence" value="ECO:0007669"/>
    <property type="project" value="UniProtKB-KW"/>
</dbReference>
<evidence type="ECO:0000256" key="9">
    <source>
        <dbReference type="SAM" id="Phobius"/>
    </source>
</evidence>
<dbReference type="PANTHER" id="PTHR46539:SF25">
    <property type="entry name" value="(WILD MALAYSIAN BANANA) HYPOTHETICAL PROTEIN"/>
    <property type="match status" value="1"/>
</dbReference>
<comment type="caution">
    <text evidence="11">The sequence shown here is derived from an EMBL/GenBank/DDBJ whole genome shotgun (WGS) entry which is preliminary data.</text>
</comment>
<keyword evidence="3" id="KW-0479">Metal-binding</keyword>
<dbReference type="PROSITE" id="PS50089">
    <property type="entry name" value="ZF_RING_2"/>
    <property type="match status" value="1"/>
</dbReference>
<keyword evidence="2 9" id="KW-0812">Transmembrane</keyword>
<dbReference type="GO" id="GO:0016020">
    <property type="term" value="C:membrane"/>
    <property type="evidence" value="ECO:0007669"/>
    <property type="project" value="UniProtKB-SubCell"/>
</dbReference>
<comment type="subcellular location">
    <subcellularLocation>
        <location evidence="1">Membrane</location>
    </subcellularLocation>
</comment>
<dbReference type="AlphaFoldDB" id="A0AAP0G3X8"/>
<dbReference type="Gene3D" id="3.30.40.10">
    <property type="entry name" value="Zinc/RING finger domain, C3HC4 (zinc finger)"/>
    <property type="match status" value="1"/>
</dbReference>
<evidence type="ECO:0000256" key="8">
    <source>
        <dbReference type="PROSITE-ProRule" id="PRU00175"/>
    </source>
</evidence>
<keyword evidence="4 8" id="KW-0863">Zinc-finger</keyword>
<evidence type="ECO:0000256" key="2">
    <source>
        <dbReference type="ARBA" id="ARBA00022692"/>
    </source>
</evidence>
<dbReference type="PANTHER" id="PTHR46539">
    <property type="entry name" value="E3 UBIQUITIN-PROTEIN LIGASE ATL42"/>
    <property type="match status" value="1"/>
</dbReference>
<proteinExistence type="predicted"/>
<organism evidence="11 12">
    <name type="scientific">Platanthera zijinensis</name>
    <dbReference type="NCBI Taxonomy" id="2320716"/>
    <lineage>
        <taxon>Eukaryota</taxon>
        <taxon>Viridiplantae</taxon>
        <taxon>Streptophyta</taxon>
        <taxon>Embryophyta</taxon>
        <taxon>Tracheophyta</taxon>
        <taxon>Spermatophyta</taxon>
        <taxon>Magnoliopsida</taxon>
        <taxon>Liliopsida</taxon>
        <taxon>Asparagales</taxon>
        <taxon>Orchidaceae</taxon>
        <taxon>Orchidoideae</taxon>
        <taxon>Orchideae</taxon>
        <taxon>Orchidinae</taxon>
        <taxon>Platanthera</taxon>
    </lineage>
</organism>
<evidence type="ECO:0000313" key="11">
    <source>
        <dbReference type="EMBL" id="KAK8935988.1"/>
    </source>
</evidence>
<sequence>MSEDARHFPWHYSELDDKNFQLHDRSLLLVLLLLLAIVLLIVVLCFYFRRPCRLRATAAAAPATAGGCAAEEAAARTLPVRVRGKEEAAACSICLSMVTEGEKESVLPGCDHGFHPECIDEWLRKQSSCPLCRARVVNEVENFAPAAEDVPAAVV</sequence>
<evidence type="ECO:0000259" key="10">
    <source>
        <dbReference type="PROSITE" id="PS50089"/>
    </source>
</evidence>
<evidence type="ECO:0000256" key="3">
    <source>
        <dbReference type="ARBA" id="ARBA00022723"/>
    </source>
</evidence>
<dbReference type="InterPro" id="IPR001841">
    <property type="entry name" value="Znf_RING"/>
</dbReference>
<evidence type="ECO:0000256" key="6">
    <source>
        <dbReference type="ARBA" id="ARBA00022989"/>
    </source>
</evidence>
<evidence type="ECO:0000256" key="5">
    <source>
        <dbReference type="ARBA" id="ARBA00022833"/>
    </source>
</evidence>
<dbReference type="SMART" id="SM00184">
    <property type="entry name" value="RING"/>
    <property type="match status" value="1"/>
</dbReference>